<feature type="domain" description="Fungal lipase-type" evidence="15">
    <location>
        <begin position="164"/>
        <end position="288"/>
    </location>
</feature>
<comment type="cofactor">
    <cofactor evidence="1">
        <name>Ca(2+)</name>
        <dbReference type="ChEBI" id="CHEBI:29108"/>
    </cofactor>
</comment>
<keyword evidence="17" id="KW-1185">Reference proteome</keyword>
<keyword evidence="12" id="KW-0472">Membrane</keyword>
<evidence type="ECO:0000256" key="13">
    <source>
        <dbReference type="ARBA" id="ARBA00024531"/>
    </source>
</evidence>
<dbReference type="SUPFAM" id="SSF53474">
    <property type="entry name" value="alpha/beta-Hydrolases"/>
    <property type="match status" value="1"/>
</dbReference>
<evidence type="ECO:0000256" key="3">
    <source>
        <dbReference type="ARBA" id="ARBA00022475"/>
    </source>
</evidence>
<sequence length="524" mass="58023">METLKRIGLSAIPEVIDTFASLFEDLSIPPEAVAYALFELKKLDPDRFKSPKCPEPISSQLIPRELLLDLYDNLIFSVASYGPTSYLYAECDVERSSDDGVITESASVITKWAKGSFSEHVALLVDAHTTGTSDDILVMSFPDKQEAFRCAYFILDHKVKEEIVISLRGTYYVCDAITDLVASASDFMGGQCHKGMLRTAENIVDEIRDELRRVVAVRGADYPVTITGHSLGGSVGSILAMMLKDEFNVRCFAFACPSVFSADLVDRSKEIVTSLATSTDIVPRLSYQSFQLLAEDVTSLLDRSPTLADGGLQLRLEKMIHSHLKRKTIRMQERALGDTCECETDEESDASDGEEVEVTTRHQRSWIVRLFLALPFCGCCGRLQAKLHVEKEHVTHESLHLAPLLPAGRAIRISGLAKADAEALRRGVEAYREAGHPSPQAPGVDEPFPVREILQNPLTETMGRLAGLGKEYLFAHDVDNESFGRIIVHKACVLHHYPIVYIRAIEKCIAVQDEIGDYLAASEE</sequence>
<accession>A0A8J6AVX5</accession>
<keyword evidence="9" id="KW-0442">Lipid degradation</keyword>
<dbReference type="PANTHER" id="PTHR45792:SF8">
    <property type="entry name" value="DIACYLGLYCEROL LIPASE-ALPHA"/>
    <property type="match status" value="1"/>
</dbReference>
<keyword evidence="7" id="KW-0378">Hydrolase</keyword>
<dbReference type="GO" id="GO:0016298">
    <property type="term" value="F:lipase activity"/>
    <property type="evidence" value="ECO:0007669"/>
    <property type="project" value="TreeGrafter"/>
</dbReference>
<evidence type="ECO:0000256" key="5">
    <source>
        <dbReference type="ARBA" id="ARBA00022692"/>
    </source>
</evidence>
<dbReference type="InterPro" id="IPR029058">
    <property type="entry name" value="AB_hydrolase_fold"/>
</dbReference>
<keyword evidence="3" id="KW-1003">Cell membrane</keyword>
<evidence type="ECO:0000313" key="16">
    <source>
        <dbReference type="EMBL" id="KAG9396136.1"/>
    </source>
</evidence>
<dbReference type="EMBL" id="JAHDYR010000007">
    <property type="protein sequence ID" value="KAG9396136.1"/>
    <property type="molecule type" value="Genomic_DNA"/>
</dbReference>
<keyword evidence="8" id="KW-0106">Calcium</keyword>
<evidence type="ECO:0000256" key="8">
    <source>
        <dbReference type="ARBA" id="ARBA00022837"/>
    </source>
</evidence>
<keyword evidence="6" id="KW-0479">Metal-binding</keyword>
<evidence type="ECO:0000256" key="9">
    <source>
        <dbReference type="ARBA" id="ARBA00022963"/>
    </source>
</evidence>
<evidence type="ECO:0000256" key="14">
    <source>
        <dbReference type="ARBA" id="ARBA00026104"/>
    </source>
</evidence>
<dbReference type="OrthoDB" id="438440at2759"/>
<evidence type="ECO:0000256" key="6">
    <source>
        <dbReference type="ARBA" id="ARBA00022723"/>
    </source>
</evidence>
<comment type="caution">
    <text evidence="16">The sequence shown here is derived from an EMBL/GenBank/DDBJ whole genome shotgun (WGS) entry which is preliminary data.</text>
</comment>
<proteinExistence type="predicted"/>
<dbReference type="Pfam" id="PF01764">
    <property type="entry name" value="Lipase_3"/>
    <property type="match status" value="1"/>
</dbReference>
<dbReference type="Gene3D" id="3.40.50.1820">
    <property type="entry name" value="alpha/beta hydrolase"/>
    <property type="match status" value="1"/>
</dbReference>
<dbReference type="InterPro" id="IPR052214">
    <property type="entry name" value="DAG_Lipase-Related"/>
</dbReference>
<evidence type="ECO:0000313" key="17">
    <source>
        <dbReference type="Proteomes" id="UP000717585"/>
    </source>
</evidence>
<comment type="subcellular location">
    <subcellularLocation>
        <location evidence="2">Cell membrane</location>
        <topology evidence="2">Multi-pass membrane protein</topology>
    </subcellularLocation>
</comment>
<evidence type="ECO:0000256" key="10">
    <source>
        <dbReference type="ARBA" id="ARBA00022989"/>
    </source>
</evidence>
<evidence type="ECO:0000256" key="4">
    <source>
        <dbReference type="ARBA" id="ARBA00022553"/>
    </source>
</evidence>
<keyword evidence="10" id="KW-1133">Transmembrane helix</keyword>
<comment type="catalytic activity">
    <reaction evidence="13">
        <text>a 1,2-diacyl-sn-glycerol + H2O = a 2-acylglycerol + a fatty acid + H(+)</text>
        <dbReference type="Rhea" id="RHEA:33275"/>
        <dbReference type="ChEBI" id="CHEBI:15377"/>
        <dbReference type="ChEBI" id="CHEBI:15378"/>
        <dbReference type="ChEBI" id="CHEBI:17389"/>
        <dbReference type="ChEBI" id="CHEBI:17815"/>
        <dbReference type="ChEBI" id="CHEBI:28868"/>
        <dbReference type="EC" id="3.1.1.116"/>
    </reaction>
    <physiologicalReaction direction="left-to-right" evidence="13">
        <dbReference type="Rhea" id="RHEA:33276"/>
    </physiologicalReaction>
</comment>
<dbReference type="Proteomes" id="UP000717585">
    <property type="component" value="Unassembled WGS sequence"/>
</dbReference>
<evidence type="ECO:0000256" key="1">
    <source>
        <dbReference type="ARBA" id="ARBA00001913"/>
    </source>
</evidence>
<evidence type="ECO:0000256" key="11">
    <source>
        <dbReference type="ARBA" id="ARBA00023098"/>
    </source>
</evidence>
<protein>
    <recommendedName>
        <fullName evidence="14">sn-1-specific diacylglycerol lipase</fullName>
        <ecNumber evidence="14">3.1.1.116</ecNumber>
    </recommendedName>
</protein>
<dbReference type="InterPro" id="IPR002921">
    <property type="entry name" value="Fungal_lipase-type"/>
</dbReference>
<dbReference type="GO" id="GO:0019369">
    <property type="term" value="P:arachidonate metabolic process"/>
    <property type="evidence" value="ECO:0007669"/>
    <property type="project" value="TreeGrafter"/>
</dbReference>
<gene>
    <name evidence="16" type="ORF">J8273_2488</name>
</gene>
<evidence type="ECO:0000259" key="15">
    <source>
        <dbReference type="Pfam" id="PF01764"/>
    </source>
</evidence>
<name>A0A8J6AVX5_9EUKA</name>
<evidence type="ECO:0000256" key="2">
    <source>
        <dbReference type="ARBA" id="ARBA00004651"/>
    </source>
</evidence>
<keyword evidence="5" id="KW-0812">Transmembrane</keyword>
<reference evidence="16" key="1">
    <citation type="submission" date="2021-05" db="EMBL/GenBank/DDBJ databases">
        <title>A free-living protist that lacks canonical eukaryotic 1 DNA replication and segregation systems.</title>
        <authorList>
            <person name="Salas-Leiva D.E."/>
            <person name="Tromer E.C."/>
            <person name="Curtis B.A."/>
            <person name="Jerlstrom-Hultqvist J."/>
            <person name="Kolisko M."/>
            <person name="Yi Z."/>
            <person name="Salas-Leiva J.S."/>
            <person name="Gallot-Lavallee L."/>
            <person name="Kops G.J.P.L."/>
            <person name="Archibald J.M."/>
            <person name="Simpson A.G.B."/>
            <person name="Roger A.J."/>
        </authorList>
    </citation>
    <scope>NUCLEOTIDE SEQUENCE</scope>
    <source>
        <strain evidence="16">BICM</strain>
    </source>
</reference>
<dbReference type="GO" id="GO:0046340">
    <property type="term" value="P:diacylglycerol catabolic process"/>
    <property type="evidence" value="ECO:0007669"/>
    <property type="project" value="TreeGrafter"/>
</dbReference>
<evidence type="ECO:0000256" key="12">
    <source>
        <dbReference type="ARBA" id="ARBA00023136"/>
    </source>
</evidence>
<dbReference type="EC" id="3.1.1.116" evidence="14"/>
<dbReference type="AlphaFoldDB" id="A0A8J6AVX5"/>
<evidence type="ECO:0000256" key="7">
    <source>
        <dbReference type="ARBA" id="ARBA00022801"/>
    </source>
</evidence>
<keyword evidence="4" id="KW-0597">Phosphoprotein</keyword>
<dbReference type="GO" id="GO:0005886">
    <property type="term" value="C:plasma membrane"/>
    <property type="evidence" value="ECO:0007669"/>
    <property type="project" value="UniProtKB-SubCell"/>
</dbReference>
<organism evidence="16 17">
    <name type="scientific">Carpediemonas membranifera</name>
    <dbReference type="NCBI Taxonomy" id="201153"/>
    <lineage>
        <taxon>Eukaryota</taxon>
        <taxon>Metamonada</taxon>
        <taxon>Carpediemonas-like organisms</taxon>
        <taxon>Carpediemonas</taxon>
    </lineage>
</organism>
<dbReference type="CDD" id="cd00519">
    <property type="entry name" value="Lipase_3"/>
    <property type="match status" value="1"/>
</dbReference>
<keyword evidence="11" id="KW-0443">Lipid metabolism</keyword>
<dbReference type="PANTHER" id="PTHR45792">
    <property type="entry name" value="DIACYLGLYCEROL LIPASE HOMOLOG-RELATED"/>
    <property type="match status" value="1"/>
</dbReference>
<dbReference type="GO" id="GO:0046872">
    <property type="term" value="F:metal ion binding"/>
    <property type="evidence" value="ECO:0007669"/>
    <property type="project" value="UniProtKB-KW"/>
</dbReference>